<sequence>MCAGPPPPHCEPTMNSFVATAAPAVAATPIEGTLTNDGFFPDIDLSALRDAMRLDGTVTAERLRHAARDALLTVNDELAAWRARHRTAGAATLADVPAARVDGESALVSRYRRAVYHLTHADVTEKYRGYDTTKSGGQAAADLAETIDEARRNARWAISDILGLARSTVELI</sequence>
<dbReference type="Proteomes" id="UP000001930">
    <property type="component" value="Chromosome II"/>
</dbReference>
<dbReference type="HOGENOM" id="CLU_109291_1_1_4"/>
<dbReference type="InterPro" id="IPR009225">
    <property type="entry name" value="Phage_head_completion_GpL"/>
</dbReference>
<protein>
    <submittedName>
        <fullName evidence="1">Fels-2 prophage protein</fullName>
    </submittedName>
</protein>
<gene>
    <name evidence="1" type="ordered locus">BTH_II1348</name>
</gene>
<name>Q2T5K5_BURTA</name>
<dbReference type="Pfam" id="PF05926">
    <property type="entry name" value="Phage_GPL"/>
    <property type="match status" value="1"/>
</dbReference>
<dbReference type="AlphaFoldDB" id="Q2T5K5"/>
<organism evidence="1 2">
    <name type="scientific">Burkholderia thailandensis (strain ATCC 700388 / DSM 13276 / CCUG 48851 / CIP 106301 / E264)</name>
    <dbReference type="NCBI Taxonomy" id="271848"/>
    <lineage>
        <taxon>Bacteria</taxon>
        <taxon>Pseudomonadati</taxon>
        <taxon>Pseudomonadota</taxon>
        <taxon>Betaproteobacteria</taxon>
        <taxon>Burkholderiales</taxon>
        <taxon>Burkholderiaceae</taxon>
        <taxon>Burkholderia</taxon>
        <taxon>pseudomallei group</taxon>
    </lineage>
</organism>
<proteinExistence type="predicted"/>
<keyword evidence="2" id="KW-1185">Reference proteome</keyword>
<evidence type="ECO:0000313" key="2">
    <source>
        <dbReference type="Proteomes" id="UP000001930"/>
    </source>
</evidence>
<dbReference type="EMBL" id="CP000085">
    <property type="protein sequence ID" value="ABC34340.1"/>
    <property type="molecule type" value="Genomic_DNA"/>
</dbReference>
<accession>Q2T5K5</accession>
<reference evidence="1 2" key="1">
    <citation type="journal article" date="2005" name="BMC Genomics">
        <title>Bacterial genome adaptation to niches: divergence of the potential virulence genes in three Burkholderia species of different survival strategies.</title>
        <authorList>
            <person name="Kim H.S."/>
            <person name="Schell M.A."/>
            <person name="Yu Y."/>
            <person name="Ulrich R.L."/>
            <person name="Sarria S.H."/>
            <person name="Nierman W.C."/>
            <person name="DeShazer D."/>
        </authorList>
    </citation>
    <scope>NUCLEOTIDE SEQUENCE [LARGE SCALE GENOMIC DNA]</scope>
    <source>
        <strain evidence="2">ATCC 700388 / DSM 13276 / CCUG 48851 / CIP 106301 / E264</strain>
    </source>
</reference>
<evidence type="ECO:0000313" key="1">
    <source>
        <dbReference type="EMBL" id="ABC34340.1"/>
    </source>
</evidence>
<dbReference type="KEGG" id="bte:BTH_II1348"/>